<dbReference type="PROSITE" id="PS51372">
    <property type="entry name" value="PRD_2"/>
    <property type="match status" value="1"/>
</dbReference>
<dbReference type="AlphaFoldDB" id="A0A382BPL3"/>
<dbReference type="EMBL" id="UINC01030738">
    <property type="protein sequence ID" value="SVB15614.1"/>
    <property type="molecule type" value="Genomic_DNA"/>
</dbReference>
<dbReference type="InterPro" id="IPR011608">
    <property type="entry name" value="PRD"/>
</dbReference>
<dbReference type="GO" id="GO:0009318">
    <property type="term" value="C:exodeoxyribonuclease VII complex"/>
    <property type="evidence" value="ECO:0007669"/>
    <property type="project" value="InterPro"/>
</dbReference>
<keyword evidence="3" id="KW-0378">Hydrolase</keyword>
<evidence type="ECO:0000256" key="1">
    <source>
        <dbReference type="ARBA" id="ARBA00022490"/>
    </source>
</evidence>
<dbReference type="InterPro" id="IPR020579">
    <property type="entry name" value="Exonuc_VII_lsu_C"/>
</dbReference>
<dbReference type="InterPro" id="IPR003753">
    <property type="entry name" value="Exonuc_VII_L"/>
</dbReference>
<dbReference type="GO" id="GO:0008855">
    <property type="term" value="F:exodeoxyribonuclease VII activity"/>
    <property type="evidence" value="ECO:0007669"/>
    <property type="project" value="InterPro"/>
</dbReference>
<evidence type="ECO:0000256" key="3">
    <source>
        <dbReference type="ARBA" id="ARBA00022801"/>
    </source>
</evidence>
<feature type="coiled-coil region" evidence="5">
    <location>
        <begin position="317"/>
        <end position="380"/>
    </location>
</feature>
<accession>A0A382BPL3</accession>
<gene>
    <name evidence="7" type="ORF">METZ01_LOCUS168468</name>
</gene>
<feature type="domain" description="PRD" evidence="6">
    <location>
        <begin position="268"/>
        <end position="380"/>
    </location>
</feature>
<keyword evidence="2" id="KW-0540">Nuclease</keyword>
<dbReference type="InterPro" id="IPR025824">
    <property type="entry name" value="OB-fold_nuc-bd_dom"/>
</dbReference>
<keyword evidence="4" id="KW-0269">Exonuclease</keyword>
<dbReference type="HAMAP" id="MF_00378">
    <property type="entry name" value="Exonuc_7_L"/>
    <property type="match status" value="1"/>
</dbReference>
<evidence type="ECO:0000259" key="6">
    <source>
        <dbReference type="PROSITE" id="PS51372"/>
    </source>
</evidence>
<reference evidence="7" key="1">
    <citation type="submission" date="2018-05" db="EMBL/GenBank/DDBJ databases">
        <authorList>
            <person name="Lanie J.A."/>
            <person name="Ng W.-L."/>
            <person name="Kazmierczak K.M."/>
            <person name="Andrzejewski T.M."/>
            <person name="Davidsen T.M."/>
            <person name="Wayne K.J."/>
            <person name="Tettelin H."/>
            <person name="Glass J.I."/>
            <person name="Rusch D."/>
            <person name="Podicherti R."/>
            <person name="Tsui H.-C.T."/>
            <person name="Winkler M.E."/>
        </authorList>
    </citation>
    <scope>NUCLEOTIDE SEQUENCE</scope>
</reference>
<dbReference type="GO" id="GO:0006308">
    <property type="term" value="P:DNA catabolic process"/>
    <property type="evidence" value="ECO:0007669"/>
    <property type="project" value="InterPro"/>
</dbReference>
<dbReference type="PANTHER" id="PTHR30008">
    <property type="entry name" value="EXODEOXYRIBONUCLEASE 7 LARGE SUBUNIT"/>
    <property type="match status" value="1"/>
</dbReference>
<proteinExistence type="inferred from homology"/>
<dbReference type="NCBIfam" id="TIGR00237">
    <property type="entry name" value="xseA"/>
    <property type="match status" value="1"/>
</dbReference>
<sequence>MQNKINIPEYYVSEFNKLFRDVIESNFSYVRIRGEISEIKTATKGQIYLTLKDDDSIISGVIWGSKKEYLQFVPKLGIEVIVTGKITTWSRYKTTYQIDIDKLEIAGEGALLKLIEDRKKRLQTQGLFDQKYKKSIPYLPSRIGIITSPTGSVIHDIINGLKDRFPINIDIWPVAVQGLEAATSIITALKGFNSSSYKDQPEVIIIARGGGSTEDLMTFNDEDLAKAVFKSNIPIISAIGHETDTTIIDYVSDFRAATPTAAAEFVVPIKKELENIIVNFSDRLNKLIQYNFSSNNDLLSNLIRLLKAPDHILKSYKDKFQSIFENLMREIKTIQEKKFLLLKNLSRIIKSPQYLIKLKNNELQKLYSNLERTIDDKKHHQRKIFNDLLRLLYSSS</sequence>
<protein>
    <recommendedName>
        <fullName evidence="6">PRD domain-containing protein</fullName>
    </recommendedName>
</protein>
<feature type="non-terminal residue" evidence="7">
    <location>
        <position position="396"/>
    </location>
</feature>
<evidence type="ECO:0000256" key="2">
    <source>
        <dbReference type="ARBA" id="ARBA00022722"/>
    </source>
</evidence>
<organism evidence="7">
    <name type="scientific">marine metagenome</name>
    <dbReference type="NCBI Taxonomy" id="408172"/>
    <lineage>
        <taxon>unclassified sequences</taxon>
        <taxon>metagenomes</taxon>
        <taxon>ecological metagenomes</taxon>
    </lineage>
</organism>
<dbReference type="CDD" id="cd04489">
    <property type="entry name" value="ExoVII_LU_OBF"/>
    <property type="match status" value="1"/>
</dbReference>
<keyword evidence="5" id="KW-0175">Coiled coil</keyword>
<evidence type="ECO:0000256" key="5">
    <source>
        <dbReference type="SAM" id="Coils"/>
    </source>
</evidence>
<dbReference type="GO" id="GO:0003676">
    <property type="term" value="F:nucleic acid binding"/>
    <property type="evidence" value="ECO:0007669"/>
    <property type="project" value="InterPro"/>
</dbReference>
<evidence type="ECO:0000256" key="4">
    <source>
        <dbReference type="ARBA" id="ARBA00022839"/>
    </source>
</evidence>
<dbReference type="Pfam" id="PF13742">
    <property type="entry name" value="tRNA_anti_2"/>
    <property type="match status" value="1"/>
</dbReference>
<dbReference type="Pfam" id="PF02601">
    <property type="entry name" value="Exonuc_VII_L"/>
    <property type="match status" value="1"/>
</dbReference>
<dbReference type="GO" id="GO:0006355">
    <property type="term" value="P:regulation of DNA-templated transcription"/>
    <property type="evidence" value="ECO:0007669"/>
    <property type="project" value="InterPro"/>
</dbReference>
<evidence type="ECO:0000313" key="7">
    <source>
        <dbReference type="EMBL" id="SVB15614.1"/>
    </source>
</evidence>
<keyword evidence="1" id="KW-0963">Cytoplasm</keyword>
<name>A0A382BPL3_9ZZZZ</name>
<dbReference type="PANTHER" id="PTHR30008:SF0">
    <property type="entry name" value="EXODEOXYRIBONUCLEASE 7 LARGE SUBUNIT"/>
    <property type="match status" value="1"/>
</dbReference>